<proteinExistence type="predicted"/>
<evidence type="ECO:0000313" key="1">
    <source>
        <dbReference type="EMBL" id="KKN74804.1"/>
    </source>
</evidence>
<comment type="caution">
    <text evidence="1">The sequence shown here is derived from an EMBL/GenBank/DDBJ whole genome shotgun (WGS) entry which is preliminary data.</text>
</comment>
<accession>A0A0F9T6I8</accession>
<gene>
    <name evidence="1" type="ORF">LCGC14_0386970</name>
</gene>
<dbReference type="AlphaFoldDB" id="A0A0F9T6I8"/>
<sequence>MNDNDYEWTFYESAFGRMAVRVGLEWVSFQADGTIINSKFMGSPPHELPEWPGDDEAEYRTYNFGFHA</sequence>
<organism evidence="1">
    <name type="scientific">marine sediment metagenome</name>
    <dbReference type="NCBI Taxonomy" id="412755"/>
    <lineage>
        <taxon>unclassified sequences</taxon>
        <taxon>metagenomes</taxon>
        <taxon>ecological metagenomes</taxon>
    </lineage>
</organism>
<protein>
    <submittedName>
        <fullName evidence="1">Uncharacterized protein</fullName>
    </submittedName>
</protein>
<dbReference type="EMBL" id="LAZR01000320">
    <property type="protein sequence ID" value="KKN74804.1"/>
    <property type="molecule type" value="Genomic_DNA"/>
</dbReference>
<name>A0A0F9T6I8_9ZZZZ</name>
<reference evidence="1" key="1">
    <citation type="journal article" date="2015" name="Nature">
        <title>Complex archaea that bridge the gap between prokaryotes and eukaryotes.</title>
        <authorList>
            <person name="Spang A."/>
            <person name="Saw J.H."/>
            <person name="Jorgensen S.L."/>
            <person name="Zaremba-Niedzwiedzka K."/>
            <person name="Martijn J."/>
            <person name="Lind A.E."/>
            <person name="van Eijk R."/>
            <person name="Schleper C."/>
            <person name="Guy L."/>
            <person name="Ettema T.J."/>
        </authorList>
    </citation>
    <scope>NUCLEOTIDE SEQUENCE</scope>
</reference>